<protein>
    <submittedName>
        <fullName evidence="9">Lipoma-preferred partner homolog</fullName>
    </submittedName>
</protein>
<feature type="domain" description="LIM zinc-binding" evidence="7">
    <location>
        <begin position="437"/>
        <end position="506"/>
    </location>
</feature>
<keyword evidence="1 5" id="KW-0479">Metal-binding</keyword>
<keyword evidence="4 5" id="KW-0440">LIM domain</keyword>
<accession>A0ABM1SRC5</accession>
<dbReference type="SMART" id="SM00132">
    <property type="entry name" value="LIM"/>
    <property type="match status" value="3"/>
</dbReference>
<feature type="domain" description="LIM zinc-binding" evidence="7">
    <location>
        <begin position="316"/>
        <end position="375"/>
    </location>
</feature>
<evidence type="ECO:0000256" key="3">
    <source>
        <dbReference type="ARBA" id="ARBA00022833"/>
    </source>
</evidence>
<dbReference type="PROSITE" id="PS50023">
    <property type="entry name" value="LIM_DOMAIN_2"/>
    <property type="match status" value="3"/>
</dbReference>
<organism evidence="8 9">
    <name type="scientific">Limulus polyphemus</name>
    <name type="common">Atlantic horseshoe crab</name>
    <dbReference type="NCBI Taxonomy" id="6850"/>
    <lineage>
        <taxon>Eukaryota</taxon>
        <taxon>Metazoa</taxon>
        <taxon>Ecdysozoa</taxon>
        <taxon>Arthropoda</taxon>
        <taxon>Chelicerata</taxon>
        <taxon>Merostomata</taxon>
        <taxon>Xiphosura</taxon>
        <taxon>Limulidae</taxon>
        <taxon>Limulus</taxon>
    </lineage>
</organism>
<dbReference type="CDD" id="cd09437">
    <property type="entry name" value="LIM3_LPP"/>
    <property type="match status" value="1"/>
</dbReference>
<evidence type="ECO:0000256" key="4">
    <source>
        <dbReference type="ARBA" id="ARBA00023038"/>
    </source>
</evidence>
<reference evidence="9" key="1">
    <citation type="submission" date="2025-08" db="UniProtKB">
        <authorList>
            <consortium name="RefSeq"/>
        </authorList>
    </citation>
    <scope>IDENTIFICATION</scope>
    <source>
        <tissue evidence="9">Muscle</tissue>
    </source>
</reference>
<dbReference type="GeneID" id="106463066"/>
<keyword evidence="2" id="KW-0677">Repeat</keyword>
<dbReference type="Pfam" id="PF00412">
    <property type="entry name" value="LIM"/>
    <property type="match status" value="3"/>
</dbReference>
<keyword evidence="3 5" id="KW-0862">Zinc</keyword>
<evidence type="ECO:0000256" key="6">
    <source>
        <dbReference type="SAM" id="MobiDB-lite"/>
    </source>
</evidence>
<evidence type="ECO:0000256" key="5">
    <source>
        <dbReference type="PROSITE-ProRule" id="PRU00125"/>
    </source>
</evidence>
<feature type="region of interest" description="Disordered" evidence="6">
    <location>
        <begin position="57"/>
        <end position="77"/>
    </location>
</feature>
<gene>
    <name evidence="9" type="primary">LOC106463066</name>
</gene>
<evidence type="ECO:0000313" key="9">
    <source>
        <dbReference type="RefSeq" id="XP_022246181.1"/>
    </source>
</evidence>
<dbReference type="PANTHER" id="PTHR24207">
    <property type="entry name" value="ZYX102 PROTEIN"/>
    <property type="match status" value="1"/>
</dbReference>
<dbReference type="SUPFAM" id="SSF57716">
    <property type="entry name" value="Glucocorticoid receptor-like (DNA-binding domain)"/>
    <property type="match status" value="3"/>
</dbReference>
<name>A0ABM1SRC5_LIMPO</name>
<dbReference type="PANTHER" id="PTHR24207:SF2">
    <property type="entry name" value="ZYX102 PROTEIN"/>
    <property type="match status" value="1"/>
</dbReference>
<evidence type="ECO:0000256" key="2">
    <source>
        <dbReference type="ARBA" id="ARBA00022737"/>
    </source>
</evidence>
<evidence type="ECO:0000256" key="1">
    <source>
        <dbReference type="ARBA" id="ARBA00022723"/>
    </source>
</evidence>
<keyword evidence="8" id="KW-1185">Reference proteome</keyword>
<dbReference type="InterPro" id="IPR001781">
    <property type="entry name" value="Znf_LIM"/>
</dbReference>
<sequence length="515" mass="58261">MTTNREKLAQDFGHLNIAHYAPQQYSATKGKKIAPVVPPKPKKKIIPELANPNVQFSQTEKQNREKNYQPVLEPGHEEKLEQNYTLLRDSKYSSTVETKYPVKEDETRQLAKQKYLPVEDVRYESNTQKLESVEGLPENRYTTSTEKQTRTVRNRMEPAPSSVGRPLYSSYSTLSTDDELPPPPPPPQTTRYSPPSSYAFPPPPPLPPQRTRYSPPSSYAFPPPPPPPEEHQLQSPMRTYDTGPMYNPIVPRPANSQMPSKSLLYSDHHHERKPATGMMTQPLEGGPSTGQKVQIDDLTDLLVRSMENSSDPDFLGICYKCGENVLGAEGGCTAMSQIYHRHCFTCHVCHKELQGKSFYIVDGNPHCEEDYLNSLEKCYVCGNPICERILRATGNPYHPECFKCVVCGKCLDSVPFTVDATNQIYCIDDFHKKFAPRCCVCKQPIMPEPDLQETVRVVALDRSFHVDCYRCEDCNILLSSEAEGYGCYPLDDHILCKNCNAKRVQTLTSRTTTEL</sequence>
<dbReference type="Proteomes" id="UP000694941">
    <property type="component" value="Unplaced"/>
</dbReference>
<dbReference type="RefSeq" id="XP_022246181.1">
    <property type="nucleotide sequence ID" value="XM_022390473.1"/>
</dbReference>
<proteinExistence type="predicted"/>
<evidence type="ECO:0000313" key="8">
    <source>
        <dbReference type="Proteomes" id="UP000694941"/>
    </source>
</evidence>
<feature type="compositionally biased region" description="Low complexity" evidence="6">
    <location>
        <begin position="209"/>
        <end position="220"/>
    </location>
</feature>
<feature type="domain" description="LIM zinc-binding" evidence="7">
    <location>
        <begin position="376"/>
        <end position="436"/>
    </location>
</feature>
<dbReference type="Gene3D" id="2.10.110.10">
    <property type="entry name" value="Cysteine Rich Protein"/>
    <property type="match status" value="3"/>
</dbReference>
<feature type="region of interest" description="Disordered" evidence="6">
    <location>
        <begin position="122"/>
        <end position="261"/>
    </location>
</feature>
<evidence type="ECO:0000259" key="7">
    <source>
        <dbReference type="PROSITE" id="PS50023"/>
    </source>
</evidence>